<evidence type="ECO:0000313" key="1">
    <source>
        <dbReference type="EMBL" id="GMR49251.1"/>
    </source>
</evidence>
<accession>A0AAN5CR93</accession>
<feature type="non-terminal residue" evidence="1">
    <location>
        <position position="1"/>
    </location>
</feature>
<gene>
    <name evidence="1" type="ORF">PMAYCL1PPCAC_19446</name>
</gene>
<sequence>TYKSIFADISSMNWMYEKRMREYADIGQLADEEKPFCVFTCSDVFLDSKCDEKPSCSQANFTGELTGEKKDHYISVLK</sequence>
<evidence type="ECO:0000313" key="2">
    <source>
        <dbReference type="Proteomes" id="UP001328107"/>
    </source>
</evidence>
<keyword evidence="2" id="KW-1185">Reference proteome</keyword>
<proteinExistence type="predicted"/>
<dbReference type="Proteomes" id="UP001328107">
    <property type="component" value="Unassembled WGS sequence"/>
</dbReference>
<name>A0AAN5CR93_9BILA</name>
<dbReference type="EMBL" id="BTRK01000004">
    <property type="protein sequence ID" value="GMR49251.1"/>
    <property type="molecule type" value="Genomic_DNA"/>
</dbReference>
<protein>
    <submittedName>
        <fullName evidence="1">Uncharacterized protein</fullName>
    </submittedName>
</protein>
<reference evidence="2" key="1">
    <citation type="submission" date="2022-10" db="EMBL/GenBank/DDBJ databases">
        <title>Genome assembly of Pristionchus species.</title>
        <authorList>
            <person name="Yoshida K."/>
            <person name="Sommer R.J."/>
        </authorList>
    </citation>
    <scope>NUCLEOTIDE SEQUENCE [LARGE SCALE GENOMIC DNA]</scope>
    <source>
        <strain evidence="2">RS5460</strain>
    </source>
</reference>
<dbReference type="AlphaFoldDB" id="A0AAN5CR93"/>
<organism evidence="1 2">
    <name type="scientific">Pristionchus mayeri</name>
    <dbReference type="NCBI Taxonomy" id="1317129"/>
    <lineage>
        <taxon>Eukaryota</taxon>
        <taxon>Metazoa</taxon>
        <taxon>Ecdysozoa</taxon>
        <taxon>Nematoda</taxon>
        <taxon>Chromadorea</taxon>
        <taxon>Rhabditida</taxon>
        <taxon>Rhabditina</taxon>
        <taxon>Diplogasteromorpha</taxon>
        <taxon>Diplogasteroidea</taxon>
        <taxon>Neodiplogasteridae</taxon>
        <taxon>Pristionchus</taxon>
    </lineage>
</organism>
<comment type="caution">
    <text evidence="1">The sequence shown here is derived from an EMBL/GenBank/DDBJ whole genome shotgun (WGS) entry which is preliminary data.</text>
</comment>